<sequence length="326" mass="36498">MDELGRSSLAIATHSESDLRSYIDDDSGIYPQPMKCLPTSTGFSLLSDYELSASASQQLSLTRVAFELNGFYITLSVPSGVTVSTSIHDIERMPTQYEVVPDTNMSLCQPMGSSMSSNSSDQYTAPLRAVGSPRSLSSLDTADSSRSHPNHDSPIPLYTQQLDGFLPSLQDLDFESRLEESACDLQIDPFSRNQLHTRRELPRKRLELQCIRTEGPEEVPGSVSAIHTAHKCDHPGCCKSFRRKEHLKRHKQSIHGEGPNRFSCEFCGKHQFNRQDNLNSHRRLHARANANRGRGGVEYIPDAVRLIAQEERGRKRRAAPRSKTFV</sequence>
<dbReference type="GO" id="GO:0000978">
    <property type="term" value="F:RNA polymerase II cis-regulatory region sequence-specific DNA binding"/>
    <property type="evidence" value="ECO:0007669"/>
    <property type="project" value="TreeGrafter"/>
</dbReference>
<dbReference type="PROSITE" id="PS50157">
    <property type="entry name" value="ZINC_FINGER_C2H2_2"/>
    <property type="match status" value="1"/>
</dbReference>
<keyword evidence="8" id="KW-1185">Reference proteome</keyword>
<dbReference type="PANTHER" id="PTHR23235:SF120">
    <property type="entry name" value="KRUPPEL-LIKE FACTOR 15"/>
    <property type="match status" value="1"/>
</dbReference>
<dbReference type="GO" id="GO:0008270">
    <property type="term" value="F:zinc ion binding"/>
    <property type="evidence" value="ECO:0007669"/>
    <property type="project" value="UniProtKB-KW"/>
</dbReference>
<keyword evidence="2 4" id="KW-0863">Zinc-finger</keyword>
<dbReference type="EMBL" id="JAJHUN010000002">
    <property type="protein sequence ID" value="KAJ4161663.1"/>
    <property type="molecule type" value="Genomic_DNA"/>
</dbReference>
<dbReference type="GO" id="GO:0000981">
    <property type="term" value="F:DNA-binding transcription factor activity, RNA polymerase II-specific"/>
    <property type="evidence" value="ECO:0007669"/>
    <property type="project" value="TreeGrafter"/>
</dbReference>
<dbReference type="Gene3D" id="3.30.160.60">
    <property type="entry name" value="Classic Zinc Finger"/>
    <property type="match status" value="2"/>
</dbReference>
<name>A0A9W8UNQ2_AKAMU</name>
<evidence type="ECO:0000256" key="1">
    <source>
        <dbReference type="ARBA" id="ARBA00022723"/>
    </source>
</evidence>
<dbReference type="PANTHER" id="PTHR23235">
    <property type="entry name" value="KRUEPPEL-LIKE TRANSCRIPTION FACTOR"/>
    <property type="match status" value="1"/>
</dbReference>
<protein>
    <recommendedName>
        <fullName evidence="6">C2H2-type domain-containing protein</fullName>
    </recommendedName>
</protein>
<evidence type="ECO:0000256" key="5">
    <source>
        <dbReference type="SAM" id="MobiDB-lite"/>
    </source>
</evidence>
<feature type="domain" description="C2H2-type" evidence="6">
    <location>
        <begin position="230"/>
        <end position="259"/>
    </location>
</feature>
<dbReference type="RefSeq" id="XP_056058047.1">
    <property type="nucleotide sequence ID" value="XM_056199615.1"/>
</dbReference>
<dbReference type="KEGG" id="amus:LMH87_007689"/>
<evidence type="ECO:0000256" key="2">
    <source>
        <dbReference type="ARBA" id="ARBA00022771"/>
    </source>
</evidence>
<dbReference type="GeneID" id="80894848"/>
<comment type="caution">
    <text evidence="7">The sequence shown here is derived from an EMBL/GenBank/DDBJ whole genome shotgun (WGS) entry which is preliminary data.</text>
</comment>
<dbReference type="SUPFAM" id="SSF57667">
    <property type="entry name" value="beta-beta-alpha zinc fingers"/>
    <property type="match status" value="1"/>
</dbReference>
<organism evidence="7 8">
    <name type="scientific">Akanthomyces muscarius</name>
    <name type="common">Entomopathogenic fungus</name>
    <name type="synonym">Lecanicillium muscarium</name>
    <dbReference type="NCBI Taxonomy" id="2231603"/>
    <lineage>
        <taxon>Eukaryota</taxon>
        <taxon>Fungi</taxon>
        <taxon>Dikarya</taxon>
        <taxon>Ascomycota</taxon>
        <taxon>Pezizomycotina</taxon>
        <taxon>Sordariomycetes</taxon>
        <taxon>Hypocreomycetidae</taxon>
        <taxon>Hypocreales</taxon>
        <taxon>Cordycipitaceae</taxon>
        <taxon>Akanthomyces</taxon>
    </lineage>
</organism>
<feature type="region of interest" description="Disordered" evidence="5">
    <location>
        <begin position="132"/>
        <end position="158"/>
    </location>
</feature>
<accession>A0A9W8UNQ2</accession>
<dbReference type="PROSITE" id="PS00028">
    <property type="entry name" value="ZINC_FINGER_C2H2_1"/>
    <property type="match status" value="1"/>
</dbReference>
<reference evidence="7" key="1">
    <citation type="journal article" date="2023" name="Access Microbiol">
        <title>De-novo genome assembly for Akanthomyces muscarius, a biocontrol agent of insect agricultural pests.</title>
        <authorList>
            <person name="Erdos Z."/>
            <person name="Studholme D.J."/>
            <person name="Raymond B."/>
            <person name="Sharma M."/>
        </authorList>
    </citation>
    <scope>NUCLEOTIDE SEQUENCE</scope>
    <source>
        <strain evidence="7">Ve6</strain>
    </source>
</reference>
<keyword evidence="1" id="KW-0479">Metal-binding</keyword>
<evidence type="ECO:0000256" key="3">
    <source>
        <dbReference type="ARBA" id="ARBA00022833"/>
    </source>
</evidence>
<dbReference type="InterPro" id="IPR036236">
    <property type="entry name" value="Znf_C2H2_sf"/>
</dbReference>
<gene>
    <name evidence="7" type="ORF">LMH87_007689</name>
</gene>
<evidence type="ECO:0000313" key="7">
    <source>
        <dbReference type="EMBL" id="KAJ4161663.1"/>
    </source>
</evidence>
<proteinExistence type="predicted"/>
<dbReference type="Proteomes" id="UP001144673">
    <property type="component" value="Unassembled WGS sequence"/>
</dbReference>
<dbReference type="InterPro" id="IPR013087">
    <property type="entry name" value="Znf_C2H2_type"/>
</dbReference>
<evidence type="ECO:0000259" key="6">
    <source>
        <dbReference type="PROSITE" id="PS50157"/>
    </source>
</evidence>
<evidence type="ECO:0000313" key="8">
    <source>
        <dbReference type="Proteomes" id="UP001144673"/>
    </source>
</evidence>
<keyword evidence="3" id="KW-0862">Zinc</keyword>
<evidence type="ECO:0000256" key="4">
    <source>
        <dbReference type="PROSITE-ProRule" id="PRU00042"/>
    </source>
</evidence>
<dbReference type="AlphaFoldDB" id="A0A9W8UNQ2"/>
<dbReference type="SMART" id="SM00355">
    <property type="entry name" value="ZnF_C2H2"/>
    <property type="match status" value="2"/>
</dbReference>